<reference evidence="1 2" key="1">
    <citation type="journal article" date="2014" name="Genome Biol.">
        <title>Transcriptome and methylome profiling reveals relics of genome dominance in the mesopolyploid Brassica oleracea.</title>
        <authorList>
            <person name="Parkin I.A."/>
            <person name="Koh C."/>
            <person name="Tang H."/>
            <person name="Robinson S.J."/>
            <person name="Kagale S."/>
            <person name="Clarke W.E."/>
            <person name="Town C.D."/>
            <person name="Nixon J."/>
            <person name="Krishnakumar V."/>
            <person name="Bidwell S.L."/>
            <person name="Denoeud F."/>
            <person name="Belcram H."/>
            <person name="Links M.G."/>
            <person name="Just J."/>
            <person name="Clarke C."/>
            <person name="Bender T."/>
            <person name="Huebert T."/>
            <person name="Mason A.S."/>
            <person name="Pires J.C."/>
            <person name="Barker G."/>
            <person name="Moore J."/>
            <person name="Walley P.G."/>
            <person name="Manoli S."/>
            <person name="Batley J."/>
            <person name="Edwards D."/>
            <person name="Nelson M.N."/>
            <person name="Wang X."/>
            <person name="Paterson A.H."/>
            <person name="King G."/>
            <person name="Bancroft I."/>
            <person name="Chalhoub B."/>
            <person name="Sharpe A.G."/>
        </authorList>
    </citation>
    <scope>NUCLEOTIDE SEQUENCE</scope>
    <source>
        <strain evidence="1 2">cv. TO1000</strain>
    </source>
</reference>
<accession>A0A0D3BZY6</accession>
<keyword evidence="2" id="KW-1185">Reference proteome</keyword>
<name>A0A0D3BZY6_BRAOL</name>
<evidence type="ECO:0000313" key="1">
    <source>
        <dbReference type="EnsemblPlants" id="Bo4g139330.1"/>
    </source>
</evidence>
<proteinExistence type="predicted"/>
<organism evidence="1 2">
    <name type="scientific">Brassica oleracea var. oleracea</name>
    <dbReference type="NCBI Taxonomy" id="109376"/>
    <lineage>
        <taxon>Eukaryota</taxon>
        <taxon>Viridiplantae</taxon>
        <taxon>Streptophyta</taxon>
        <taxon>Embryophyta</taxon>
        <taxon>Tracheophyta</taxon>
        <taxon>Spermatophyta</taxon>
        <taxon>Magnoliopsida</taxon>
        <taxon>eudicotyledons</taxon>
        <taxon>Gunneridae</taxon>
        <taxon>Pentapetalae</taxon>
        <taxon>rosids</taxon>
        <taxon>malvids</taxon>
        <taxon>Brassicales</taxon>
        <taxon>Brassicaceae</taxon>
        <taxon>Brassiceae</taxon>
        <taxon>Brassica</taxon>
    </lineage>
</organism>
<reference evidence="1" key="2">
    <citation type="submission" date="2015-03" db="UniProtKB">
        <authorList>
            <consortium name="EnsemblPlants"/>
        </authorList>
    </citation>
    <scope>IDENTIFICATION</scope>
</reference>
<sequence length="158" mass="17877">RTSSGYFLGSSSIDAFLDIYPSIDPFIKKRSEYTEGHLPRNIPRNMSLGIFRGKVSLGIFRGRCPSEISRRSSPSVYSEEISDKLVILGISSEICFLGIPSENSEGFPRKEEIPRNYFRGLVSSVCRRNNVIPTKFRRFFPSVSLLFSCSVGRHQDND</sequence>
<dbReference type="EnsemblPlants" id="Bo4g139330.1">
    <property type="protein sequence ID" value="Bo4g139330.1"/>
    <property type="gene ID" value="Bo4g139330"/>
</dbReference>
<dbReference type="HOGENOM" id="CLU_085521_4_0_1"/>
<dbReference type="Gramene" id="Bo4g139330.1">
    <property type="protein sequence ID" value="Bo4g139330.1"/>
    <property type="gene ID" value="Bo4g139330"/>
</dbReference>
<dbReference type="AlphaFoldDB" id="A0A0D3BZY6"/>
<dbReference type="Proteomes" id="UP000032141">
    <property type="component" value="Chromosome C4"/>
</dbReference>
<evidence type="ECO:0000313" key="2">
    <source>
        <dbReference type="Proteomes" id="UP000032141"/>
    </source>
</evidence>
<protein>
    <submittedName>
        <fullName evidence="1">Uncharacterized protein</fullName>
    </submittedName>
</protein>